<name>A0AAW5L398_BACCE</name>
<dbReference type="EMBL" id="JANHEB010000089">
    <property type="protein sequence ID" value="MCQ6288742.1"/>
    <property type="molecule type" value="Genomic_DNA"/>
</dbReference>
<dbReference type="AlphaFoldDB" id="A0AAW5L398"/>
<accession>A0AAW5L398</accession>
<proteinExistence type="predicted"/>
<comment type="caution">
    <text evidence="1">The sequence shown here is derived from an EMBL/GenBank/DDBJ whole genome shotgun (WGS) entry which is preliminary data.</text>
</comment>
<sequence>MEFIVELLKEMAKGIIREGSAYFFRKQFLDKENENNEKPTLSRDKLKKWVLKKSKK</sequence>
<protein>
    <submittedName>
        <fullName evidence="1">Uncharacterized protein</fullName>
    </submittedName>
</protein>
<organism evidence="1 2">
    <name type="scientific">Bacillus cereus</name>
    <dbReference type="NCBI Taxonomy" id="1396"/>
    <lineage>
        <taxon>Bacteria</taxon>
        <taxon>Bacillati</taxon>
        <taxon>Bacillota</taxon>
        <taxon>Bacilli</taxon>
        <taxon>Bacillales</taxon>
        <taxon>Bacillaceae</taxon>
        <taxon>Bacillus</taxon>
        <taxon>Bacillus cereus group</taxon>
    </lineage>
</organism>
<reference evidence="1" key="1">
    <citation type="submission" date="2022-07" db="EMBL/GenBank/DDBJ databases">
        <title>Identification and characterization of Bacillus thuringiensis and other Bacillus cereus group isolates from spinach by whole genome sequencing.</title>
        <authorList>
            <person name="Zao X."/>
            <person name="Zervas A."/>
            <person name="Hendriks M."/>
            <person name="Rajkovic A."/>
            <person name="Van Overbeek L."/>
            <person name="Hendriksen N.B."/>
            <person name="Uyttendaele M."/>
        </authorList>
    </citation>
    <scope>NUCLEOTIDE SEQUENCE</scope>
    <source>
        <strain evidence="1">781001F-1</strain>
    </source>
</reference>
<evidence type="ECO:0000313" key="2">
    <source>
        <dbReference type="Proteomes" id="UP001204643"/>
    </source>
</evidence>
<dbReference type="Proteomes" id="UP001204643">
    <property type="component" value="Unassembled WGS sequence"/>
</dbReference>
<dbReference type="RefSeq" id="WP_176545641.1">
    <property type="nucleotide sequence ID" value="NZ_JANHDX010000385.1"/>
</dbReference>
<gene>
    <name evidence="1" type="ORF">NPM19_29610</name>
</gene>
<evidence type="ECO:0000313" key="1">
    <source>
        <dbReference type="EMBL" id="MCQ6288742.1"/>
    </source>
</evidence>